<reference evidence="2" key="1">
    <citation type="journal article" date="2021" name="PeerJ">
        <title>Extensive microbial diversity within the chicken gut microbiome revealed by metagenomics and culture.</title>
        <authorList>
            <person name="Gilroy R."/>
            <person name="Ravi A."/>
            <person name="Getino M."/>
            <person name="Pursley I."/>
            <person name="Horton D.L."/>
            <person name="Alikhan N.F."/>
            <person name="Baker D."/>
            <person name="Gharbi K."/>
            <person name="Hall N."/>
            <person name="Watson M."/>
            <person name="Adriaenssens E.M."/>
            <person name="Foster-Nyarko E."/>
            <person name="Jarju S."/>
            <person name="Secka A."/>
            <person name="Antonio M."/>
            <person name="Oren A."/>
            <person name="Chaudhuri R.R."/>
            <person name="La Ragione R."/>
            <person name="Hildebrand F."/>
            <person name="Pallen M.J."/>
        </authorList>
    </citation>
    <scope>NUCLEOTIDE SEQUENCE</scope>
    <source>
        <strain evidence="2">G3-2149</strain>
    </source>
</reference>
<dbReference type="InterPro" id="IPR014469">
    <property type="entry name" value="DUF2271"/>
</dbReference>
<evidence type="ECO:0000256" key="1">
    <source>
        <dbReference type="SAM" id="SignalP"/>
    </source>
</evidence>
<gene>
    <name evidence="2" type="ORF">H9789_00200</name>
</gene>
<feature type="signal peptide" evidence="1">
    <location>
        <begin position="1"/>
        <end position="25"/>
    </location>
</feature>
<dbReference type="AlphaFoldDB" id="A0A9E2L3H0"/>
<name>A0A9E2L3H0_9BACT</name>
<protein>
    <submittedName>
        <fullName evidence="2">DUF2271 domain-containing protein</fullName>
    </submittedName>
</protein>
<dbReference type="EMBL" id="JAHLFU010000008">
    <property type="protein sequence ID" value="MBU3852250.1"/>
    <property type="molecule type" value="Genomic_DNA"/>
</dbReference>
<comment type="caution">
    <text evidence="2">The sequence shown here is derived from an EMBL/GenBank/DDBJ whole genome shotgun (WGS) entry which is preliminary data.</text>
</comment>
<sequence>MRTSFLCAILMSACMGIQGCTTSYAKDREDTKKNSAGEYLEISFKFHRGGIASSQYAIWIEDETGRLVRTLYATSFTAKGGYEYREDALPIWVSKAKPQTLPAAQIDAITGATPQNSMVTYQWDGTDDKGNRVPAGTYTFFIEGTLYWKSRIIYTGELDWGSHEQESVPVRVQRFHPSKINEHMITELKVCHVKNEDKVYTSKVSFELLYVT</sequence>
<keyword evidence="1" id="KW-0732">Signal</keyword>
<evidence type="ECO:0000313" key="2">
    <source>
        <dbReference type="EMBL" id="MBU3852250.1"/>
    </source>
</evidence>
<dbReference type="Proteomes" id="UP000823865">
    <property type="component" value="Unassembled WGS sequence"/>
</dbReference>
<feature type="chain" id="PRO_5039326768" evidence="1">
    <location>
        <begin position="26"/>
        <end position="212"/>
    </location>
</feature>
<dbReference type="PROSITE" id="PS51257">
    <property type="entry name" value="PROKAR_LIPOPROTEIN"/>
    <property type="match status" value="1"/>
</dbReference>
<accession>A0A9E2L3H0</accession>
<dbReference type="Gene3D" id="2.60.40.4070">
    <property type="match status" value="1"/>
</dbReference>
<organism evidence="2 3">
    <name type="scientific">Candidatus Paraprevotella stercoravium</name>
    <dbReference type="NCBI Taxonomy" id="2838725"/>
    <lineage>
        <taxon>Bacteria</taxon>
        <taxon>Pseudomonadati</taxon>
        <taxon>Bacteroidota</taxon>
        <taxon>Bacteroidia</taxon>
        <taxon>Bacteroidales</taxon>
        <taxon>Prevotellaceae</taxon>
        <taxon>Paraprevotella</taxon>
    </lineage>
</organism>
<proteinExistence type="predicted"/>
<dbReference type="Pfam" id="PF10029">
    <property type="entry name" value="DUF2271"/>
    <property type="match status" value="1"/>
</dbReference>
<evidence type="ECO:0000313" key="3">
    <source>
        <dbReference type="Proteomes" id="UP000823865"/>
    </source>
</evidence>
<reference evidence="2" key="2">
    <citation type="submission" date="2021-04" db="EMBL/GenBank/DDBJ databases">
        <authorList>
            <person name="Gilroy R."/>
        </authorList>
    </citation>
    <scope>NUCLEOTIDE SEQUENCE</scope>
    <source>
        <strain evidence="2">G3-2149</strain>
    </source>
</reference>